<dbReference type="RefSeq" id="WP_116468246.1">
    <property type="nucleotide sequence ID" value="NZ_QENQ01000001.1"/>
</dbReference>
<comment type="caution">
    <text evidence="1">The sequence shown here is derived from an EMBL/GenBank/DDBJ whole genome shotgun (WGS) entry which is preliminary data.</text>
</comment>
<dbReference type="Proteomes" id="UP000245890">
    <property type="component" value="Unassembled WGS sequence"/>
</dbReference>
<protein>
    <submittedName>
        <fullName evidence="1">Uncharacterized protein</fullName>
    </submittedName>
</protein>
<gene>
    <name evidence="1" type="ORF">DD559_05220</name>
</gene>
<dbReference type="OrthoDB" id="7433301at2"/>
<keyword evidence="2" id="KW-1185">Reference proteome</keyword>
<proteinExistence type="predicted"/>
<dbReference type="EMBL" id="QENQ01000001">
    <property type="protein sequence ID" value="PVX28801.1"/>
    <property type="molecule type" value="Genomic_DNA"/>
</dbReference>
<evidence type="ECO:0000313" key="2">
    <source>
        <dbReference type="Proteomes" id="UP000245890"/>
    </source>
</evidence>
<name>A0A2U0SBY7_9SPHN</name>
<accession>A0A2U0SBY7</accession>
<reference evidence="1 2" key="1">
    <citation type="submission" date="2018-05" db="EMBL/GenBank/DDBJ databases">
        <title>Description of Sphingomonas pokkalii sp nov, isolated from the rhizosphere of saline tolerant pokkali rice and its draft genome analysis.</title>
        <authorList>
            <person name="Menon R."/>
            <person name="Kumari S."/>
            <person name="Rameshkumar N."/>
        </authorList>
    </citation>
    <scope>NUCLEOTIDE SEQUENCE [LARGE SCALE GENOMIC DNA]</scope>
    <source>
        <strain evidence="1 2">L3B27</strain>
    </source>
</reference>
<sequence>MDTLRSQIEAARQAAATVLAAMGRAAEAEMVVRGQGDDFLEVRTALLAVQRASSRVALLERALHCYADPDFWEAEPCEAMLAYHDRGDVARAALRGRDGFAQHRD</sequence>
<organism evidence="1 2">
    <name type="scientific">Sphingomonas pokkalii</name>
    <dbReference type="NCBI Taxonomy" id="2175090"/>
    <lineage>
        <taxon>Bacteria</taxon>
        <taxon>Pseudomonadati</taxon>
        <taxon>Pseudomonadota</taxon>
        <taxon>Alphaproteobacteria</taxon>
        <taxon>Sphingomonadales</taxon>
        <taxon>Sphingomonadaceae</taxon>
        <taxon>Sphingomonas</taxon>
    </lineage>
</organism>
<dbReference type="AlphaFoldDB" id="A0A2U0SBY7"/>
<evidence type="ECO:0000313" key="1">
    <source>
        <dbReference type="EMBL" id="PVX28801.1"/>
    </source>
</evidence>